<feature type="region of interest" description="Disordered" evidence="1">
    <location>
        <begin position="197"/>
        <end position="227"/>
    </location>
</feature>
<feature type="region of interest" description="Disordered" evidence="1">
    <location>
        <begin position="127"/>
        <end position="150"/>
    </location>
</feature>
<evidence type="ECO:0000313" key="4">
    <source>
        <dbReference type="Proteomes" id="UP001153365"/>
    </source>
</evidence>
<comment type="caution">
    <text evidence="3">The sequence shown here is derived from an EMBL/GenBank/DDBJ whole genome shotgun (WGS) entry which is preliminary data.</text>
</comment>
<feature type="compositionally biased region" description="Polar residues" evidence="1">
    <location>
        <begin position="163"/>
        <end position="177"/>
    </location>
</feature>
<evidence type="ECO:0000313" key="3">
    <source>
        <dbReference type="EMBL" id="CAH7684857.1"/>
    </source>
</evidence>
<keyword evidence="2" id="KW-0812">Transmembrane</keyword>
<protein>
    <submittedName>
        <fullName evidence="3">Expressed protein</fullName>
    </submittedName>
</protein>
<accession>A0AAV0BFQ3</accession>
<gene>
    <name evidence="3" type="ORF">PPACK8108_LOCUS19289</name>
</gene>
<keyword evidence="4" id="KW-1185">Reference proteome</keyword>
<feature type="region of interest" description="Disordered" evidence="1">
    <location>
        <begin position="163"/>
        <end position="184"/>
    </location>
</feature>
<reference evidence="3" key="1">
    <citation type="submission" date="2022-06" db="EMBL/GenBank/DDBJ databases">
        <authorList>
            <consortium name="SYNGENTA / RWTH Aachen University"/>
        </authorList>
    </citation>
    <scope>NUCLEOTIDE SEQUENCE</scope>
</reference>
<proteinExistence type="predicted"/>
<feature type="transmembrane region" description="Helical" evidence="2">
    <location>
        <begin position="20"/>
        <end position="45"/>
    </location>
</feature>
<organism evidence="3 4">
    <name type="scientific">Phakopsora pachyrhizi</name>
    <name type="common">Asian soybean rust disease fungus</name>
    <dbReference type="NCBI Taxonomy" id="170000"/>
    <lineage>
        <taxon>Eukaryota</taxon>
        <taxon>Fungi</taxon>
        <taxon>Dikarya</taxon>
        <taxon>Basidiomycota</taxon>
        <taxon>Pucciniomycotina</taxon>
        <taxon>Pucciniomycetes</taxon>
        <taxon>Pucciniales</taxon>
        <taxon>Phakopsoraceae</taxon>
        <taxon>Phakopsora</taxon>
    </lineage>
</organism>
<dbReference type="EMBL" id="CALTRL010005689">
    <property type="protein sequence ID" value="CAH7684857.1"/>
    <property type="molecule type" value="Genomic_DNA"/>
</dbReference>
<keyword evidence="2" id="KW-1133">Transmembrane helix</keyword>
<feature type="region of interest" description="Disordered" evidence="1">
    <location>
        <begin position="243"/>
        <end position="273"/>
    </location>
</feature>
<dbReference type="Proteomes" id="UP001153365">
    <property type="component" value="Unassembled WGS sequence"/>
</dbReference>
<sequence>MAVMLLPLSNGHGRPFEIRAGFIAAICIVCIALLFLILIMGIFFYRYYKKERVEIEVPTISEESFGDHGPISFASAEYSDPKLYPSSKYHRFLAPSRSSHLFIQMPWPSSNTEKSLPKNLEPELRLQTDGEQQRYSSNLPPLVERRTTQSSLSKAVLNAFAKNRSSLSPTKESPSNESRNRDSERIGRWSKWFKNQYTSGKPSRESFSTTYQSTDDHHSLGNLNPAPMKPNFVSIRQSTRIPPSRGQMIYQGPPPALVMTSPSKRPRPGPSKLGLICTNKITE</sequence>
<evidence type="ECO:0000256" key="1">
    <source>
        <dbReference type="SAM" id="MobiDB-lite"/>
    </source>
</evidence>
<dbReference type="AlphaFoldDB" id="A0AAV0BFQ3"/>
<evidence type="ECO:0000256" key="2">
    <source>
        <dbReference type="SAM" id="Phobius"/>
    </source>
</evidence>
<feature type="compositionally biased region" description="Polar residues" evidence="1">
    <location>
        <begin position="197"/>
        <end position="213"/>
    </location>
</feature>
<keyword evidence="2" id="KW-0472">Membrane</keyword>
<name>A0AAV0BFQ3_PHAPC</name>